<dbReference type="AlphaFoldDB" id="A0A964UZL9"/>
<dbReference type="Proteomes" id="UP000713222">
    <property type="component" value="Unassembled WGS sequence"/>
</dbReference>
<gene>
    <name evidence="1" type="ORF">EBV32_00055</name>
</gene>
<reference evidence="1" key="1">
    <citation type="submission" date="2018-10" db="EMBL/GenBank/DDBJ databases">
        <title>Iterative Subtractive Binning of Freshwater Chronoseries Metagenomes Recovers Nearly Complete Genomes from over Four Hundred Novel Species.</title>
        <authorList>
            <person name="Rodriguez-R L.M."/>
            <person name="Tsementzi D."/>
            <person name="Luo C."/>
            <person name="Konstantinidis K.T."/>
        </authorList>
    </citation>
    <scope>NUCLEOTIDE SEQUENCE</scope>
    <source>
        <strain evidence="1">WB7_6_001</strain>
    </source>
</reference>
<comment type="caution">
    <text evidence="1">The sequence shown here is derived from an EMBL/GenBank/DDBJ whole genome shotgun (WGS) entry which is preliminary data.</text>
</comment>
<name>A0A964UZL9_9PROT</name>
<evidence type="ECO:0000313" key="2">
    <source>
        <dbReference type="Proteomes" id="UP000713222"/>
    </source>
</evidence>
<protein>
    <submittedName>
        <fullName evidence="1">Uncharacterized protein</fullName>
    </submittedName>
</protein>
<sequence length="75" mass="7883">MGYAYPGAEYISDTTAHTGRFAKICALEDSVIATLVAEDYTGNALTAVPLKATGEIYGIFTSVTLTSGTVVAYRI</sequence>
<proteinExistence type="predicted"/>
<organism evidence="1 2">
    <name type="scientific">Candidatus Fonsibacter lacus</name>
    <dbReference type="NCBI Taxonomy" id="2576439"/>
    <lineage>
        <taxon>Bacteria</taxon>
        <taxon>Pseudomonadati</taxon>
        <taxon>Pseudomonadota</taxon>
        <taxon>Alphaproteobacteria</taxon>
        <taxon>Candidatus Pelagibacterales</taxon>
        <taxon>Candidatus Pelagibacterales incertae sedis</taxon>
        <taxon>Candidatus Fonsibacter</taxon>
    </lineage>
</organism>
<accession>A0A964UZL9</accession>
<dbReference type="EMBL" id="RGET01000001">
    <property type="protein sequence ID" value="NBN87479.1"/>
    <property type="molecule type" value="Genomic_DNA"/>
</dbReference>
<evidence type="ECO:0000313" key="1">
    <source>
        <dbReference type="EMBL" id="NBN87479.1"/>
    </source>
</evidence>